<keyword evidence="1" id="KW-0597">Phosphoprotein</keyword>
<gene>
    <name evidence="3" type="ORF">ASJ80_08785</name>
</gene>
<dbReference type="GO" id="GO:0000160">
    <property type="term" value="P:phosphorelay signal transduction system"/>
    <property type="evidence" value="ECO:0007669"/>
    <property type="project" value="InterPro"/>
</dbReference>
<sequence>MEILLVEDNAADVRLIMEIFKDFTTLNEMHVVNNGIAAMDFLYKKGEYKNAPRPDLVLLDLNLPRKDGREVLVEIKEDESLKSIPVIILTTSSAPEDISETYNYANSFITKPANLDSFIKVLKSLEDFWIDMIKQSS</sequence>
<proteinExistence type="predicted"/>
<dbReference type="PANTHER" id="PTHR44520:SF2">
    <property type="entry name" value="RESPONSE REGULATOR RCP1"/>
    <property type="match status" value="1"/>
</dbReference>
<dbReference type="SMART" id="SM00448">
    <property type="entry name" value="REC"/>
    <property type="match status" value="1"/>
</dbReference>
<dbReference type="AlphaFoldDB" id="A0A2A2H8C5"/>
<accession>A0A2A2H8C5</accession>
<comment type="caution">
    <text evidence="3">The sequence shown here is derived from an EMBL/GenBank/DDBJ whole genome shotgun (WGS) entry which is preliminary data.</text>
</comment>
<dbReference type="Gene3D" id="3.40.50.2300">
    <property type="match status" value="1"/>
</dbReference>
<dbReference type="CDD" id="cd17557">
    <property type="entry name" value="REC_Rcp-like"/>
    <property type="match status" value="1"/>
</dbReference>
<dbReference type="InterPro" id="IPR001789">
    <property type="entry name" value="Sig_transdc_resp-reg_receiver"/>
</dbReference>
<feature type="modified residue" description="4-aspartylphosphate" evidence="1">
    <location>
        <position position="60"/>
    </location>
</feature>
<dbReference type="Pfam" id="PF00072">
    <property type="entry name" value="Response_reg"/>
    <property type="match status" value="1"/>
</dbReference>
<dbReference type="EMBL" id="LMVM01000003">
    <property type="protein sequence ID" value="PAV05638.1"/>
    <property type="molecule type" value="Genomic_DNA"/>
</dbReference>
<dbReference type="SUPFAM" id="SSF52172">
    <property type="entry name" value="CheY-like"/>
    <property type="match status" value="1"/>
</dbReference>
<evidence type="ECO:0000313" key="4">
    <source>
        <dbReference type="Proteomes" id="UP000217784"/>
    </source>
</evidence>
<dbReference type="Proteomes" id="UP000217784">
    <property type="component" value="Unassembled WGS sequence"/>
</dbReference>
<evidence type="ECO:0000259" key="2">
    <source>
        <dbReference type="PROSITE" id="PS50110"/>
    </source>
</evidence>
<evidence type="ECO:0000256" key="1">
    <source>
        <dbReference type="PROSITE-ProRule" id="PRU00169"/>
    </source>
</evidence>
<keyword evidence="4" id="KW-1185">Reference proteome</keyword>
<reference evidence="3 4" key="1">
    <citation type="journal article" date="2017" name="BMC Genomics">
        <title>Genomic analysis of methanogenic archaea reveals a shift towards energy conservation.</title>
        <authorList>
            <person name="Gilmore S.P."/>
            <person name="Henske J.K."/>
            <person name="Sexton J.A."/>
            <person name="Solomon K.V."/>
            <person name="Seppala S."/>
            <person name="Yoo J.I."/>
            <person name="Huyett L.M."/>
            <person name="Pressman A."/>
            <person name="Cogan J.Z."/>
            <person name="Kivenson V."/>
            <person name="Peng X."/>
            <person name="Tan Y."/>
            <person name="Valentine D.L."/>
            <person name="O'Malley M.A."/>
        </authorList>
    </citation>
    <scope>NUCLEOTIDE SEQUENCE [LARGE SCALE GENOMIC DNA]</scope>
    <source>
        <strain evidence="3 4">M.o.H.</strain>
    </source>
</reference>
<dbReference type="InterPro" id="IPR011006">
    <property type="entry name" value="CheY-like_superfamily"/>
</dbReference>
<evidence type="ECO:0000313" key="3">
    <source>
        <dbReference type="EMBL" id="PAV05638.1"/>
    </source>
</evidence>
<dbReference type="PANTHER" id="PTHR44520">
    <property type="entry name" value="RESPONSE REGULATOR RCP1-RELATED"/>
    <property type="match status" value="1"/>
</dbReference>
<dbReference type="InterPro" id="IPR052893">
    <property type="entry name" value="TCS_response_regulator"/>
</dbReference>
<name>A0A2A2H8C5_METBR</name>
<feature type="domain" description="Response regulatory" evidence="2">
    <location>
        <begin position="2"/>
        <end position="126"/>
    </location>
</feature>
<dbReference type="PROSITE" id="PS50110">
    <property type="entry name" value="RESPONSE_REGULATORY"/>
    <property type="match status" value="1"/>
</dbReference>
<organism evidence="3 4">
    <name type="scientific">Methanobacterium bryantii</name>
    <dbReference type="NCBI Taxonomy" id="2161"/>
    <lineage>
        <taxon>Archaea</taxon>
        <taxon>Methanobacteriati</taxon>
        <taxon>Methanobacteriota</taxon>
        <taxon>Methanomada group</taxon>
        <taxon>Methanobacteria</taxon>
        <taxon>Methanobacteriales</taxon>
        <taxon>Methanobacteriaceae</taxon>
        <taxon>Methanobacterium</taxon>
    </lineage>
</organism>
<protein>
    <submittedName>
        <fullName evidence="3">Response regulator</fullName>
    </submittedName>
</protein>